<organism evidence="2 3">
    <name type="scientific">Candidatus Magnetoglobus multicellularis str. Araruama</name>
    <dbReference type="NCBI Taxonomy" id="890399"/>
    <lineage>
        <taxon>Bacteria</taxon>
        <taxon>Pseudomonadati</taxon>
        <taxon>Thermodesulfobacteriota</taxon>
        <taxon>Desulfobacteria</taxon>
        <taxon>Desulfobacterales</taxon>
        <taxon>Desulfobacteraceae</taxon>
        <taxon>Candidatus Magnetoglobus</taxon>
    </lineage>
</organism>
<dbReference type="InterPro" id="IPR019734">
    <property type="entry name" value="TPR_rpt"/>
</dbReference>
<dbReference type="InterPro" id="IPR052943">
    <property type="entry name" value="TMTC_O-mannosyl-trnsfr"/>
</dbReference>
<name>A0A1V1NRG6_9BACT</name>
<feature type="repeat" description="TPR" evidence="1">
    <location>
        <begin position="27"/>
        <end position="60"/>
    </location>
</feature>
<accession>A0A1V1NRG6</accession>
<keyword evidence="1" id="KW-0802">TPR repeat</keyword>
<dbReference type="Gene3D" id="1.25.40.10">
    <property type="entry name" value="Tetratricopeptide repeat domain"/>
    <property type="match status" value="1"/>
</dbReference>
<evidence type="ECO:0000313" key="2">
    <source>
        <dbReference type="EMBL" id="ETR65192.1"/>
    </source>
</evidence>
<evidence type="ECO:0000256" key="1">
    <source>
        <dbReference type="PROSITE-ProRule" id="PRU00339"/>
    </source>
</evidence>
<feature type="non-terminal residue" evidence="2">
    <location>
        <position position="1"/>
    </location>
</feature>
<dbReference type="PANTHER" id="PTHR44809:SF1">
    <property type="entry name" value="PROTEIN O-MANNOSYL-TRANSFERASE TMTC1"/>
    <property type="match status" value="1"/>
</dbReference>
<dbReference type="SUPFAM" id="SSF48452">
    <property type="entry name" value="TPR-like"/>
    <property type="match status" value="1"/>
</dbReference>
<gene>
    <name evidence="2" type="ORF">OMM_14655</name>
</gene>
<dbReference type="InterPro" id="IPR011990">
    <property type="entry name" value="TPR-like_helical_dom_sf"/>
</dbReference>
<dbReference type="PANTHER" id="PTHR44809">
    <property type="match status" value="1"/>
</dbReference>
<dbReference type="PROSITE" id="PS50005">
    <property type="entry name" value="TPR"/>
    <property type="match status" value="1"/>
</dbReference>
<proteinExistence type="predicted"/>
<protein>
    <submittedName>
        <fullName evidence="2">Uncharacterized protein</fullName>
    </submittedName>
</protein>
<dbReference type="Proteomes" id="UP000189670">
    <property type="component" value="Unassembled WGS sequence"/>
</dbReference>
<dbReference type="Pfam" id="PF13174">
    <property type="entry name" value="TPR_6"/>
    <property type="match status" value="1"/>
</dbReference>
<dbReference type="EMBL" id="ATBP01003102">
    <property type="protein sequence ID" value="ETR65192.1"/>
    <property type="molecule type" value="Genomic_DNA"/>
</dbReference>
<comment type="caution">
    <text evidence="2">The sequence shown here is derived from an EMBL/GenBank/DDBJ whole genome shotgun (WGS) entry which is preliminary data.</text>
</comment>
<evidence type="ECO:0000313" key="3">
    <source>
        <dbReference type="Proteomes" id="UP000189670"/>
    </source>
</evidence>
<dbReference type="AlphaFoldDB" id="A0A1V1NRG6"/>
<reference evidence="3" key="1">
    <citation type="submission" date="2012-11" db="EMBL/GenBank/DDBJ databases">
        <authorList>
            <person name="Lucero-Rivera Y.E."/>
            <person name="Tovar-Ramirez D."/>
        </authorList>
    </citation>
    <scope>NUCLEOTIDE SEQUENCE [LARGE SCALE GENOMIC DNA]</scope>
    <source>
        <strain evidence="3">Araruama</strain>
    </source>
</reference>
<dbReference type="Pfam" id="PF13432">
    <property type="entry name" value="TPR_16"/>
    <property type="match status" value="1"/>
</dbReference>
<sequence>EKLSAIGKHDEAEKVFRKIIEADPNNSIAYNDLAYILWQKSRLHEAKNVILEAVKLSPDNRNIIWNLGVILSVSGFYDKAKQILQSYLKQYPNDKDMINFISTPPDKIERLKKIIQ</sequence>